<evidence type="ECO:0000313" key="12">
    <source>
        <dbReference type="EMBL" id="TSE18788.1"/>
    </source>
</evidence>
<evidence type="ECO:0000256" key="4">
    <source>
        <dbReference type="ARBA" id="ARBA00022692"/>
    </source>
</evidence>
<feature type="transmembrane region" description="Helical" evidence="9">
    <location>
        <begin position="276"/>
        <end position="295"/>
    </location>
</feature>
<sequence>MQGLCKRWWALCVLLCVPALARALSGADALAVVEGEVDERVQAITRLAAQPDAQAAALLRALQEERVRVHDGKVWIEQPDGAIVRAETGQPDTPPPEAEAPLLNNRLRAALSLAQAGLALQSNDPDRQRNAAATLRDAMLDDPDAQLVPLLQAALAPQRDPALNSRAATMLQQALAAVQLGAADPAQRRWAAEVLGASGQRRALALLQQHADDADASVRHALQTAQQRLQRTLALAEVSANLFAGVSLGSVLLLAALGLAVTYGLMGVINMAHGELIMVGAYTTYVVQRLFAQWAPQWFDWYLVAALPAAFGVAALVGAAIERGVIRHLYGRPLETLLATWGLSLILMQAVRSLFGAQNVTVENPAWLSGAVELWGGMALPWNRLVIVGFAVAVLLGVGWVLQRTRLGLFVRAVTQNRPMAACMGVPTGRVDAYAFAFGSGVAGLAGVALSQIGNVGPDLGQAYIIDSFMVVVVGGVGQLTGTVAAAFGLGLLNKWLEGWVGAVLAKIAVLVLIVIFIQKRPQGLFALKGRQA</sequence>
<gene>
    <name evidence="12" type="primary">livH_7</name>
    <name evidence="11" type="ORF">EDC36_11742</name>
    <name evidence="12" type="ORF">Tigna_02427</name>
</gene>
<dbReference type="Proteomes" id="UP000315577">
    <property type="component" value="Unassembled WGS sequence"/>
</dbReference>
<protein>
    <submittedName>
        <fullName evidence="12">Amino acid transport system permease protein LivH</fullName>
    </submittedName>
    <submittedName>
        <fullName evidence="11">Amino acid/amide ABC transporter membrane protein 1 (HAAT family)</fullName>
    </submittedName>
</protein>
<name>A0A4R3L5B5_9BURK</name>
<dbReference type="PANTHER" id="PTHR11795">
    <property type="entry name" value="BRANCHED-CHAIN AMINO ACID TRANSPORT SYSTEM PERMEASE PROTEIN LIVH"/>
    <property type="match status" value="1"/>
</dbReference>
<feature type="transmembrane region" description="Helical" evidence="9">
    <location>
        <begin position="242"/>
        <end position="264"/>
    </location>
</feature>
<dbReference type="Proteomes" id="UP000295536">
    <property type="component" value="Unassembled WGS sequence"/>
</dbReference>
<dbReference type="InterPro" id="IPR052157">
    <property type="entry name" value="BCAA_transport_permease"/>
</dbReference>
<keyword evidence="2" id="KW-0813">Transport</keyword>
<organism evidence="11 13">
    <name type="scientific">Tepidimonas ignava</name>
    <dbReference type="NCBI Taxonomy" id="114249"/>
    <lineage>
        <taxon>Bacteria</taxon>
        <taxon>Pseudomonadati</taxon>
        <taxon>Pseudomonadota</taxon>
        <taxon>Betaproteobacteria</taxon>
        <taxon>Burkholderiales</taxon>
        <taxon>Tepidimonas</taxon>
    </lineage>
</organism>
<feature type="transmembrane region" description="Helical" evidence="9">
    <location>
        <begin position="301"/>
        <end position="321"/>
    </location>
</feature>
<feature type="transmembrane region" description="Helical" evidence="9">
    <location>
        <begin position="382"/>
        <end position="402"/>
    </location>
</feature>
<dbReference type="GO" id="GO:0022857">
    <property type="term" value="F:transmembrane transporter activity"/>
    <property type="evidence" value="ECO:0007669"/>
    <property type="project" value="InterPro"/>
</dbReference>
<evidence type="ECO:0000256" key="10">
    <source>
        <dbReference type="SAM" id="SignalP"/>
    </source>
</evidence>
<evidence type="ECO:0000256" key="5">
    <source>
        <dbReference type="ARBA" id="ARBA00022970"/>
    </source>
</evidence>
<keyword evidence="14" id="KW-1185">Reference proteome</keyword>
<dbReference type="NCBIfam" id="TIGR03409">
    <property type="entry name" value="urea_trans_UrtB"/>
    <property type="match status" value="1"/>
</dbReference>
<reference evidence="11 13" key="1">
    <citation type="submission" date="2019-03" db="EMBL/GenBank/DDBJ databases">
        <title>Genomic Encyclopedia of Type Strains, Phase IV (KMG-IV): sequencing the most valuable type-strain genomes for metagenomic binning, comparative biology and taxonomic classification.</title>
        <authorList>
            <person name="Goeker M."/>
        </authorList>
    </citation>
    <scope>NUCLEOTIDE SEQUENCE [LARGE SCALE GENOMIC DNA]</scope>
    <source>
        <strain evidence="11 13">DSM 12034</strain>
    </source>
</reference>
<keyword evidence="5" id="KW-0029">Amino-acid transport</keyword>
<keyword evidence="10" id="KW-0732">Signal</keyword>
<keyword evidence="4 9" id="KW-0812">Transmembrane</keyword>
<evidence type="ECO:0000256" key="2">
    <source>
        <dbReference type="ARBA" id="ARBA00022448"/>
    </source>
</evidence>
<evidence type="ECO:0000313" key="14">
    <source>
        <dbReference type="Proteomes" id="UP000315577"/>
    </source>
</evidence>
<dbReference type="OrthoDB" id="9807115at2"/>
<comment type="caution">
    <text evidence="11">The sequence shown here is derived from an EMBL/GenBank/DDBJ whole genome shotgun (WGS) entry which is preliminary data.</text>
</comment>
<dbReference type="AlphaFoldDB" id="A0A4R3L5B5"/>
<proteinExistence type="inferred from homology"/>
<dbReference type="EMBL" id="SMAH01000017">
    <property type="protein sequence ID" value="TCS94572.1"/>
    <property type="molecule type" value="Genomic_DNA"/>
</dbReference>
<evidence type="ECO:0000313" key="13">
    <source>
        <dbReference type="Proteomes" id="UP000295536"/>
    </source>
</evidence>
<evidence type="ECO:0000256" key="6">
    <source>
        <dbReference type="ARBA" id="ARBA00022989"/>
    </source>
</evidence>
<dbReference type="Pfam" id="PF02653">
    <property type="entry name" value="BPD_transp_2"/>
    <property type="match status" value="1"/>
</dbReference>
<dbReference type="GO" id="GO:0005886">
    <property type="term" value="C:plasma membrane"/>
    <property type="evidence" value="ECO:0007669"/>
    <property type="project" value="UniProtKB-SubCell"/>
</dbReference>
<accession>A0A4R3L5B5</accession>
<keyword evidence="3" id="KW-1003">Cell membrane</keyword>
<evidence type="ECO:0000256" key="7">
    <source>
        <dbReference type="ARBA" id="ARBA00023136"/>
    </source>
</evidence>
<dbReference type="CDD" id="cd06582">
    <property type="entry name" value="TM_PBP1_LivH_like"/>
    <property type="match status" value="1"/>
</dbReference>
<evidence type="ECO:0000313" key="11">
    <source>
        <dbReference type="EMBL" id="TCS94572.1"/>
    </source>
</evidence>
<evidence type="ECO:0000256" key="3">
    <source>
        <dbReference type="ARBA" id="ARBA00022475"/>
    </source>
</evidence>
<feature type="signal peptide" evidence="10">
    <location>
        <begin position="1"/>
        <end position="21"/>
    </location>
</feature>
<dbReference type="RefSeq" id="WP_132963459.1">
    <property type="nucleotide sequence ID" value="NZ_JBKBMZ010000012.1"/>
</dbReference>
<feature type="transmembrane region" description="Helical" evidence="9">
    <location>
        <begin position="499"/>
        <end position="518"/>
    </location>
</feature>
<comment type="subcellular location">
    <subcellularLocation>
        <location evidence="1">Cell membrane</location>
        <topology evidence="1">Multi-pass membrane protein</topology>
    </subcellularLocation>
</comment>
<dbReference type="InterPro" id="IPR001851">
    <property type="entry name" value="ABC_transp_permease"/>
</dbReference>
<reference evidence="12 14" key="2">
    <citation type="submission" date="2019-07" db="EMBL/GenBank/DDBJ databases">
        <title>Tepidimonas ignava SPS-1037 draft genome.</title>
        <authorList>
            <person name="Da Costa M.S."/>
            <person name="Froufe H.J.C."/>
            <person name="Egas C."/>
            <person name="Albuquerque L."/>
        </authorList>
    </citation>
    <scope>NUCLEOTIDE SEQUENCE [LARGE SCALE GENOMIC DNA]</scope>
    <source>
        <strain evidence="12 14">SPS-1037</strain>
    </source>
</reference>
<keyword evidence="6 9" id="KW-1133">Transmembrane helix</keyword>
<feature type="transmembrane region" description="Helical" evidence="9">
    <location>
        <begin position="469"/>
        <end position="493"/>
    </location>
</feature>
<dbReference type="EMBL" id="VJNC01000021">
    <property type="protein sequence ID" value="TSE18788.1"/>
    <property type="molecule type" value="Genomic_DNA"/>
</dbReference>
<dbReference type="InterPro" id="IPR017779">
    <property type="entry name" value="ABC_UrtB_bac"/>
</dbReference>
<dbReference type="SUPFAM" id="SSF48371">
    <property type="entry name" value="ARM repeat"/>
    <property type="match status" value="1"/>
</dbReference>
<dbReference type="InterPro" id="IPR016024">
    <property type="entry name" value="ARM-type_fold"/>
</dbReference>
<feature type="chain" id="PRO_5020216469" evidence="10">
    <location>
        <begin position="22"/>
        <end position="533"/>
    </location>
</feature>
<dbReference type="PANTHER" id="PTHR11795:SF447">
    <property type="entry name" value="ABC TRANSPORTER PERMEASE PROTEIN"/>
    <property type="match status" value="1"/>
</dbReference>
<comment type="similarity">
    <text evidence="8">Belongs to the binding-protein-dependent transport system permease family. LivHM subfamily.</text>
</comment>
<evidence type="ECO:0000256" key="1">
    <source>
        <dbReference type="ARBA" id="ARBA00004651"/>
    </source>
</evidence>
<evidence type="ECO:0000256" key="8">
    <source>
        <dbReference type="ARBA" id="ARBA00037998"/>
    </source>
</evidence>
<dbReference type="GO" id="GO:0006865">
    <property type="term" value="P:amino acid transport"/>
    <property type="evidence" value="ECO:0007669"/>
    <property type="project" value="UniProtKB-KW"/>
</dbReference>
<keyword evidence="7 9" id="KW-0472">Membrane</keyword>
<evidence type="ECO:0000256" key="9">
    <source>
        <dbReference type="SAM" id="Phobius"/>
    </source>
</evidence>